<dbReference type="RefSeq" id="WP_147137933.1">
    <property type="nucleotide sequence ID" value="NZ_VOSC01000033.1"/>
</dbReference>
<evidence type="ECO:0000256" key="1">
    <source>
        <dbReference type="ARBA" id="ARBA00022729"/>
    </source>
</evidence>
<sequence length="923" mass="99890">MKKKLLLASLALFAIIAFCIVSVSNNDNQKIVKVERKNINPTKKGKKKTPEERALYNEARNLYEYYRQVNPNTGIISKNDKKREFKQAKNAKLRANINLTAKVPQAAYISRGPSNMGGRTRALVVDKSDNTGNTIIAGGVSGGVFRTTDGGANWTKVSPNDEIHNVTAIAQDPRAGFENVWYYATGEGLGNSASSSAQQTSGAYFFGQGIWQSINGGVTWVQMPSTDSNYESFDSDFDVTYSLAVHPLTGHLYAASIGLIARFDGSSWTTEIDGNPSSTGQATDIVITTSGRCYAAFSGIHDTATEGIWTSPTGVGSWTRINDDGISADFTPEGRVVLALAPSNENKLYTLFVNGNSIDCNDPTPLQEADLWMWNQSTTNWTNYSSKLPDEAGCSEGNDPFAAQDGYDLVVNVKPDNENFVVIGGTNAYKIENITTDAMFSRIGGYASSSGYTSYSNHHPDIHALVFNPFNNNVLFSGTDGGVHVTNDITANTISWTSLNNNYQTFQFYHVDIDPGNGSDFVIGGAQDNGCVLGGTFISLPNLTEQLNIANGDGASTAISRDTNCNSGIGFFISLQNGVTYRNCGTYVEITPESAPGTPYDSQFVTYFHLDPDNNNALYFASLDKLLRTTDATNVTQDNWTDLGNTTAAFGHNDQFEIFSTTRGTYNPASSYLLMGGDSGHIYRLNDPQNATNISSAVDITPPTASTTFPSIVSGLAIHPTNNDIVLATYSNYGINSIYLTTNATSASPNWTLVERNLSSHSIRSAAITEVAGQTLYFVGTARGLYSTTDPTSIDWVREAPNQIGFAVVSSLAYRPSDNHLLIGTHGNGMYEATVSDVLGIEDVNDVSSEIKLYPNPVANQINLDLPVLNNKYNYSIIDMSGKTITNGTTDSKQINVSTLSSGMYFIKLNFDGKTGVKRFIKK</sequence>
<feature type="domain" description="Secretion system C-terminal sorting" evidence="3">
    <location>
        <begin position="853"/>
        <end position="921"/>
    </location>
</feature>
<dbReference type="EMBL" id="VOSC01000033">
    <property type="protein sequence ID" value="TXE06265.1"/>
    <property type="molecule type" value="Genomic_DNA"/>
</dbReference>
<comment type="caution">
    <text evidence="4">The sequence shown here is derived from an EMBL/GenBank/DDBJ whole genome shotgun (WGS) entry which is preliminary data.</text>
</comment>
<dbReference type="Gene3D" id="2.130.10.10">
    <property type="entry name" value="YVTN repeat-like/Quinoprotein amine dehydrogenase"/>
    <property type="match status" value="3"/>
</dbReference>
<reference evidence="5" key="1">
    <citation type="submission" date="2019-08" db="EMBL/GenBank/DDBJ databases">
        <title>Seonamhaeicola sediminis sp. nov., isolated from marine sediment.</title>
        <authorList>
            <person name="Cao W.R."/>
        </authorList>
    </citation>
    <scope>NUCLEOTIDE SEQUENCE [LARGE SCALE GENOMIC DNA]</scope>
    <source>
        <strain evidence="5">Gy8</strain>
    </source>
</reference>
<evidence type="ECO:0000259" key="3">
    <source>
        <dbReference type="Pfam" id="PF18962"/>
    </source>
</evidence>
<feature type="signal peptide" evidence="2">
    <location>
        <begin position="1"/>
        <end position="19"/>
    </location>
</feature>
<dbReference type="Pfam" id="PF18962">
    <property type="entry name" value="Por_Secre_tail"/>
    <property type="match status" value="1"/>
</dbReference>
<dbReference type="InterPro" id="IPR015943">
    <property type="entry name" value="WD40/YVTN_repeat-like_dom_sf"/>
</dbReference>
<dbReference type="SUPFAM" id="SSF82171">
    <property type="entry name" value="DPP6 N-terminal domain-like"/>
    <property type="match status" value="1"/>
</dbReference>
<keyword evidence="1 2" id="KW-0732">Signal</keyword>
<evidence type="ECO:0000313" key="5">
    <source>
        <dbReference type="Proteomes" id="UP000321790"/>
    </source>
</evidence>
<gene>
    <name evidence="4" type="ORF">FUA26_14935</name>
</gene>
<evidence type="ECO:0000313" key="4">
    <source>
        <dbReference type="EMBL" id="TXE06265.1"/>
    </source>
</evidence>
<organism evidence="4 5">
    <name type="scientific">Seonamhaeicola algicola</name>
    <dbReference type="NCBI Taxonomy" id="1719036"/>
    <lineage>
        <taxon>Bacteria</taxon>
        <taxon>Pseudomonadati</taxon>
        <taxon>Bacteroidota</taxon>
        <taxon>Flavobacteriia</taxon>
        <taxon>Flavobacteriales</taxon>
        <taxon>Flavobacteriaceae</taxon>
    </lineage>
</organism>
<evidence type="ECO:0000256" key="2">
    <source>
        <dbReference type="SAM" id="SignalP"/>
    </source>
</evidence>
<feature type="chain" id="PRO_5022894707" evidence="2">
    <location>
        <begin position="20"/>
        <end position="923"/>
    </location>
</feature>
<dbReference type="InterPro" id="IPR036278">
    <property type="entry name" value="Sialidase_sf"/>
</dbReference>
<dbReference type="OrthoDB" id="9757947at2"/>
<dbReference type="InterPro" id="IPR026444">
    <property type="entry name" value="Secre_tail"/>
</dbReference>
<accession>A0A5C7AI72</accession>
<protein>
    <submittedName>
        <fullName evidence="4">T9SS type A sorting domain-containing protein</fullName>
    </submittedName>
</protein>
<dbReference type="SUPFAM" id="SSF50939">
    <property type="entry name" value="Sialidases"/>
    <property type="match status" value="1"/>
</dbReference>
<proteinExistence type="predicted"/>
<name>A0A5C7AI72_9FLAO</name>
<dbReference type="Proteomes" id="UP000321790">
    <property type="component" value="Unassembled WGS sequence"/>
</dbReference>
<dbReference type="AlphaFoldDB" id="A0A5C7AI72"/>
<dbReference type="NCBIfam" id="TIGR04183">
    <property type="entry name" value="Por_Secre_tail"/>
    <property type="match status" value="1"/>
</dbReference>
<keyword evidence="5" id="KW-1185">Reference proteome</keyword>